<dbReference type="Gene3D" id="1.10.3430.10">
    <property type="entry name" value="Ammonium transporter AmtB like domains"/>
    <property type="match status" value="1"/>
</dbReference>
<keyword evidence="6 9" id="KW-0472">Membrane</keyword>
<dbReference type="RefSeq" id="WP_344777744.1">
    <property type="nucleotide sequence ID" value="NZ_BAABBX010000016.1"/>
</dbReference>
<feature type="transmembrane region" description="Helical" evidence="9">
    <location>
        <begin position="237"/>
        <end position="257"/>
    </location>
</feature>
<gene>
    <name evidence="11" type="ORF">GCM10022288_26860</name>
</gene>
<evidence type="ECO:0000256" key="7">
    <source>
        <dbReference type="ARBA" id="ARBA00023177"/>
    </source>
</evidence>
<evidence type="ECO:0000256" key="6">
    <source>
        <dbReference type="ARBA" id="ARBA00023136"/>
    </source>
</evidence>
<evidence type="ECO:0000313" key="12">
    <source>
        <dbReference type="Proteomes" id="UP001500213"/>
    </source>
</evidence>
<feature type="transmembrane region" description="Helical" evidence="9">
    <location>
        <begin position="105"/>
        <end position="127"/>
    </location>
</feature>
<comment type="subcellular location">
    <subcellularLocation>
        <location evidence="9">Cell membrane</location>
        <topology evidence="9">Multi-pass membrane protein</topology>
    </subcellularLocation>
    <subcellularLocation>
        <location evidence="1">Membrane</location>
        <topology evidence="1">Multi-pass membrane protein</topology>
    </subcellularLocation>
</comment>
<name>A0ABP8AY85_9MICO</name>
<dbReference type="EMBL" id="BAABBX010000016">
    <property type="protein sequence ID" value="GAA4193296.1"/>
    <property type="molecule type" value="Genomic_DNA"/>
</dbReference>
<accession>A0ABP8AY85</accession>
<dbReference type="PROSITE" id="PS01219">
    <property type="entry name" value="AMMONIUM_TRANSP"/>
    <property type="match status" value="1"/>
</dbReference>
<comment type="similarity">
    <text evidence="2 9">Belongs to the ammonia transporter channel (TC 1.A.11.2) family.</text>
</comment>
<evidence type="ECO:0000256" key="3">
    <source>
        <dbReference type="ARBA" id="ARBA00022448"/>
    </source>
</evidence>
<dbReference type="Pfam" id="PF00909">
    <property type="entry name" value="Ammonium_transp"/>
    <property type="match status" value="1"/>
</dbReference>
<keyword evidence="12" id="KW-1185">Reference proteome</keyword>
<dbReference type="InterPro" id="IPR029020">
    <property type="entry name" value="Ammonium/urea_transptr"/>
</dbReference>
<protein>
    <recommendedName>
        <fullName evidence="8 9">Ammonium transporter</fullName>
    </recommendedName>
</protein>
<evidence type="ECO:0000256" key="9">
    <source>
        <dbReference type="RuleBase" id="RU362002"/>
    </source>
</evidence>
<keyword evidence="3 9" id="KW-0813">Transport</keyword>
<organism evidence="11 12">
    <name type="scientific">Gryllotalpicola kribbensis</name>
    <dbReference type="NCBI Taxonomy" id="993084"/>
    <lineage>
        <taxon>Bacteria</taxon>
        <taxon>Bacillati</taxon>
        <taxon>Actinomycetota</taxon>
        <taxon>Actinomycetes</taxon>
        <taxon>Micrococcales</taxon>
        <taxon>Microbacteriaceae</taxon>
        <taxon>Gryllotalpicola</taxon>
    </lineage>
</organism>
<feature type="transmembrane region" description="Helical" evidence="9">
    <location>
        <begin position="40"/>
        <end position="58"/>
    </location>
</feature>
<dbReference type="PANTHER" id="PTHR43029">
    <property type="entry name" value="AMMONIUM TRANSPORTER MEP2"/>
    <property type="match status" value="1"/>
</dbReference>
<evidence type="ECO:0000256" key="1">
    <source>
        <dbReference type="ARBA" id="ARBA00004141"/>
    </source>
</evidence>
<dbReference type="InterPro" id="IPR018047">
    <property type="entry name" value="Ammonium_transpt_CS"/>
</dbReference>
<keyword evidence="5 9" id="KW-1133">Transmembrane helix</keyword>
<evidence type="ECO:0000256" key="4">
    <source>
        <dbReference type="ARBA" id="ARBA00022692"/>
    </source>
</evidence>
<evidence type="ECO:0000313" key="11">
    <source>
        <dbReference type="EMBL" id="GAA4193296.1"/>
    </source>
</evidence>
<feature type="transmembrane region" description="Helical" evidence="9">
    <location>
        <begin position="205"/>
        <end position="225"/>
    </location>
</feature>
<sequence>MPVDVNSLWLIVAAALVLIMTPGVAFFYGGMVRAKSVISMMMMSFGAIALVGVLWVLYGYGLSFGSPLIDHWLGNPFASGNNLFAFTDLLGIGKDGAMDPNMNGLAFAGFQATFAIITVALISGAIADRAKFGSWMIFAGIWVTVVYFPVAYWVFNLGDGWAPSILKVNDFAGGTAVHINAGAAALALALVLGKRIGFKKGMSKPHNVPLTLLGASLLWFGWFGFNAGSEGAMDGVAAIAWVNTLAAPAAATLGWLIAEKIKDGKPTSIGAASGAVSGLVAITPACNILSPGWGMVLGLITGFICAYAVDLKWRLGFDDSLDVVGVHFIGGWIGTLYIGFFGQGIGLISTGSFKQLGAQFVGAAVVTIWSFGIAWLLGTAIQKTIGFRITNEDEVAGVDTVVHGEESYVLDPAV</sequence>
<feature type="transmembrane region" description="Helical" evidence="9">
    <location>
        <begin position="6"/>
        <end position="28"/>
    </location>
</feature>
<dbReference type="InterPro" id="IPR002229">
    <property type="entry name" value="RhesusRHD"/>
</dbReference>
<feature type="domain" description="Ammonium transporter AmtB-like" evidence="10">
    <location>
        <begin position="8"/>
        <end position="408"/>
    </location>
</feature>
<dbReference type="InterPro" id="IPR001905">
    <property type="entry name" value="Ammonium_transpt"/>
</dbReference>
<feature type="transmembrane region" description="Helical" evidence="9">
    <location>
        <begin position="321"/>
        <end position="340"/>
    </location>
</feature>
<evidence type="ECO:0000259" key="10">
    <source>
        <dbReference type="Pfam" id="PF00909"/>
    </source>
</evidence>
<feature type="transmembrane region" description="Helical" evidence="9">
    <location>
        <begin position="175"/>
        <end position="193"/>
    </location>
</feature>
<keyword evidence="4 9" id="KW-0812">Transmembrane</keyword>
<comment type="caution">
    <text evidence="11">The sequence shown here is derived from an EMBL/GenBank/DDBJ whole genome shotgun (WGS) entry which is preliminary data.</text>
</comment>
<reference evidence="12" key="1">
    <citation type="journal article" date="2019" name="Int. J. Syst. Evol. Microbiol.">
        <title>The Global Catalogue of Microorganisms (GCM) 10K type strain sequencing project: providing services to taxonomists for standard genome sequencing and annotation.</title>
        <authorList>
            <consortium name="The Broad Institute Genomics Platform"/>
            <consortium name="The Broad Institute Genome Sequencing Center for Infectious Disease"/>
            <person name="Wu L."/>
            <person name="Ma J."/>
        </authorList>
    </citation>
    <scope>NUCLEOTIDE SEQUENCE [LARGE SCALE GENOMIC DNA]</scope>
    <source>
        <strain evidence="12">JCM 17593</strain>
    </source>
</reference>
<proteinExistence type="inferred from homology"/>
<dbReference type="PRINTS" id="PR00342">
    <property type="entry name" value="RHESUSRHD"/>
</dbReference>
<feature type="transmembrane region" description="Helical" evidence="9">
    <location>
        <begin position="360"/>
        <end position="378"/>
    </location>
</feature>
<feature type="transmembrane region" description="Helical" evidence="9">
    <location>
        <begin position="134"/>
        <end position="155"/>
    </location>
</feature>
<feature type="transmembrane region" description="Helical" evidence="9">
    <location>
        <begin position="291"/>
        <end position="309"/>
    </location>
</feature>
<evidence type="ECO:0000256" key="2">
    <source>
        <dbReference type="ARBA" id="ARBA00005887"/>
    </source>
</evidence>
<dbReference type="NCBIfam" id="TIGR00836">
    <property type="entry name" value="amt"/>
    <property type="match status" value="1"/>
</dbReference>
<keyword evidence="7 9" id="KW-0924">Ammonia transport</keyword>
<dbReference type="Proteomes" id="UP001500213">
    <property type="component" value="Unassembled WGS sequence"/>
</dbReference>
<feature type="transmembrane region" description="Helical" evidence="9">
    <location>
        <begin position="269"/>
        <end position="285"/>
    </location>
</feature>
<dbReference type="PANTHER" id="PTHR43029:SF10">
    <property type="entry name" value="AMMONIUM TRANSPORTER MEP2"/>
    <property type="match status" value="1"/>
</dbReference>
<evidence type="ECO:0000256" key="5">
    <source>
        <dbReference type="ARBA" id="ARBA00022989"/>
    </source>
</evidence>
<evidence type="ECO:0000256" key="8">
    <source>
        <dbReference type="ARBA" id="ARBA00050025"/>
    </source>
</evidence>
<dbReference type="InterPro" id="IPR024041">
    <property type="entry name" value="NH4_transpt_AmtB-like_dom"/>
</dbReference>
<dbReference type="SUPFAM" id="SSF111352">
    <property type="entry name" value="Ammonium transporter"/>
    <property type="match status" value="1"/>
</dbReference>